<name>A0A255Z1D3_9FLAO</name>
<dbReference type="AlphaFoldDB" id="A0A255Z1D3"/>
<evidence type="ECO:0000313" key="3">
    <source>
        <dbReference type="Proteomes" id="UP000216605"/>
    </source>
</evidence>
<dbReference type="EMBL" id="NOXV01000291">
    <property type="protein sequence ID" value="OYQ34715.1"/>
    <property type="molecule type" value="Genomic_DNA"/>
</dbReference>
<feature type="chain" id="PRO_5012626451" evidence="1">
    <location>
        <begin position="20"/>
        <end position="99"/>
    </location>
</feature>
<sequence>MKRVILIIGVVLTSLAANAQNTVQSPPKNEKKEYSFLWGIFKSKNYPKSKSIVFEVEKPEFSTSLSGSAVDSTKQELKSILWGAIQWTEKKKNNQPVKS</sequence>
<dbReference type="OrthoDB" id="9911053at2"/>
<feature type="signal peptide" evidence="1">
    <location>
        <begin position="1"/>
        <end position="19"/>
    </location>
</feature>
<evidence type="ECO:0000313" key="2">
    <source>
        <dbReference type="EMBL" id="OYQ34715.1"/>
    </source>
</evidence>
<protein>
    <submittedName>
        <fullName evidence="2">Uncharacterized protein</fullName>
    </submittedName>
</protein>
<organism evidence="2 3">
    <name type="scientific">Flavobacterium cyanobacteriorum</name>
    <dbReference type="NCBI Taxonomy" id="2022802"/>
    <lineage>
        <taxon>Bacteria</taxon>
        <taxon>Pseudomonadati</taxon>
        <taxon>Bacteroidota</taxon>
        <taxon>Flavobacteriia</taxon>
        <taxon>Flavobacteriales</taxon>
        <taxon>Flavobacteriaceae</taxon>
        <taxon>Flavobacterium</taxon>
    </lineage>
</organism>
<keyword evidence="1" id="KW-0732">Signal</keyword>
<keyword evidence="3" id="KW-1185">Reference proteome</keyword>
<accession>A0A255Z1D3</accession>
<dbReference type="Proteomes" id="UP000216605">
    <property type="component" value="Unassembled WGS sequence"/>
</dbReference>
<dbReference type="RefSeq" id="WP_094415706.1">
    <property type="nucleotide sequence ID" value="NZ_NOXV01000291.1"/>
</dbReference>
<reference evidence="2 3" key="1">
    <citation type="submission" date="2017-07" db="EMBL/GenBank/DDBJ databases">
        <title>Flavobacterium cyanobacteriorum sp. nov., isolated from cyanobacterial aggregates in a eutrophic lake.</title>
        <authorList>
            <person name="Cai H."/>
        </authorList>
    </citation>
    <scope>NUCLEOTIDE SEQUENCE [LARGE SCALE GENOMIC DNA]</scope>
    <source>
        <strain evidence="2 3">TH021</strain>
    </source>
</reference>
<evidence type="ECO:0000256" key="1">
    <source>
        <dbReference type="SAM" id="SignalP"/>
    </source>
</evidence>
<gene>
    <name evidence="2" type="ORF">CHU92_11515</name>
</gene>
<proteinExistence type="predicted"/>
<comment type="caution">
    <text evidence="2">The sequence shown here is derived from an EMBL/GenBank/DDBJ whole genome shotgun (WGS) entry which is preliminary data.</text>
</comment>